<dbReference type="Gene3D" id="2.40.50.140">
    <property type="entry name" value="Nucleic acid-binding proteins"/>
    <property type="match status" value="1"/>
</dbReference>
<dbReference type="CDD" id="cd04496">
    <property type="entry name" value="SSB_OBF"/>
    <property type="match status" value="1"/>
</dbReference>
<organism evidence="4 5">
    <name type="scientific">Bifidobacterium favimelis</name>
    <dbReference type="NCBI Taxonomy" id="3122979"/>
    <lineage>
        <taxon>Bacteria</taxon>
        <taxon>Bacillati</taxon>
        <taxon>Actinomycetota</taxon>
        <taxon>Actinomycetes</taxon>
        <taxon>Bifidobacteriales</taxon>
        <taxon>Bifidobacteriaceae</taxon>
        <taxon>Bifidobacterium</taxon>
    </lineage>
</organism>
<keyword evidence="5" id="KW-1185">Reference proteome</keyword>
<comment type="caution">
    <text evidence="4">The sequence shown here is derived from an EMBL/GenBank/DDBJ whole genome shotgun (WGS) entry which is preliminary data.</text>
</comment>
<accession>A0ABU8ZM41</accession>
<evidence type="ECO:0000256" key="2">
    <source>
        <dbReference type="PROSITE-ProRule" id="PRU00252"/>
    </source>
</evidence>
<proteinExistence type="predicted"/>
<dbReference type="InterPro" id="IPR000424">
    <property type="entry name" value="Primosome_PriB/ssb"/>
</dbReference>
<dbReference type="InterPro" id="IPR012340">
    <property type="entry name" value="NA-bd_OB-fold"/>
</dbReference>
<evidence type="ECO:0000256" key="3">
    <source>
        <dbReference type="SAM" id="MobiDB-lite"/>
    </source>
</evidence>
<dbReference type="Pfam" id="PF00436">
    <property type="entry name" value="SSB"/>
    <property type="match status" value="1"/>
</dbReference>
<dbReference type="RefSeq" id="WP_340468827.1">
    <property type="nucleotide sequence ID" value="NZ_JBANBB010000001.1"/>
</dbReference>
<dbReference type="GO" id="GO:0003677">
    <property type="term" value="F:DNA binding"/>
    <property type="evidence" value="ECO:0007669"/>
    <property type="project" value="UniProtKB-KW"/>
</dbReference>
<dbReference type="EMBL" id="JBANBB010000001">
    <property type="protein sequence ID" value="MEK0306311.1"/>
    <property type="molecule type" value="Genomic_DNA"/>
</dbReference>
<sequence>MAVNETRVTMFGYAGKDPVPIGLSGNTPICSFRLGSTPAYYDPSKQAWKNRHTTWVTVKAFRALAEHVLRSVHKGDPVLVTGQLITETWIKDGEEHSALTLQADGVGHDLNQGVDVFSRIRRTGDRSDLHPAVVGGPGPDAEGDRDALSPCQGGPLLPVEGDAGAAASGQVRDGPGKENASAMMADAF</sequence>
<protein>
    <submittedName>
        <fullName evidence="4">Single-stranded DNA-binding protein</fullName>
    </submittedName>
</protein>
<feature type="region of interest" description="Disordered" evidence="3">
    <location>
        <begin position="127"/>
        <end position="188"/>
    </location>
</feature>
<keyword evidence="1 2" id="KW-0238">DNA-binding</keyword>
<dbReference type="PROSITE" id="PS50935">
    <property type="entry name" value="SSB"/>
    <property type="match status" value="1"/>
</dbReference>
<gene>
    <name evidence="4" type="ORF">V8P97_02345</name>
</gene>
<dbReference type="InterPro" id="IPR011344">
    <property type="entry name" value="ssDNA-bd"/>
</dbReference>
<evidence type="ECO:0000256" key="1">
    <source>
        <dbReference type="ARBA" id="ARBA00023125"/>
    </source>
</evidence>
<evidence type="ECO:0000313" key="4">
    <source>
        <dbReference type="EMBL" id="MEK0306311.1"/>
    </source>
</evidence>
<dbReference type="SUPFAM" id="SSF50249">
    <property type="entry name" value="Nucleic acid-binding proteins"/>
    <property type="match status" value="1"/>
</dbReference>
<name>A0ABU8ZM41_9BIFI</name>
<dbReference type="PANTHER" id="PTHR10302:SF0">
    <property type="entry name" value="SINGLE-STRANDED DNA-BINDING PROTEIN, MITOCHONDRIAL"/>
    <property type="match status" value="1"/>
</dbReference>
<evidence type="ECO:0000313" key="5">
    <source>
        <dbReference type="Proteomes" id="UP001373159"/>
    </source>
</evidence>
<reference evidence="4 5" key="1">
    <citation type="submission" date="2024-02" db="EMBL/GenBank/DDBJ databases">
        <title>Bifidobacterium honeyensis sp. nov., isolated from the comb honey.</title>
        <authorList>
            <person name="Liu W."/>
            <person name="Li Y."/>
        </authorList>
    </citation>
    <scope>NUCLEOTIDE SEQUENCE [LARGE SCALE GENOMIC DNA]</scope>
    <source>
        <strain evidence="4 5">IMAU50988</strain>
    </source>
</reference>
<dbReference type="PANTHER" id="PTHR10302">
    <property type="entry name" value="SINGLE-STRANDED DNA-BINDING PROTEIN"/>
    <property type="match status" value="1"/>
</dbReference>
<dbReference type="Proteomes" id="UP001373159">
    <property type="component" value="Unassembled WGS sequence"/>
</dbReference>